<dbReference type="GO" id="GO:0003723">
    <property type="term" value="F:RNA binding"/>
    <property type="evidence" value="ECO:0007669"/>
    <property type="project" value="InterPro"/>
</dbReference>
<dbReference type="EMBL" id="KB638631">
    <property type="protein sequence ID" value="EMS11842.1"/>
    <property type="molecule type" value="Genomic_DNA"/>
</dbReference>
<comment type="similarity">
    <text evidence="1">Belongs to the eukaryotic ribosomal protein eL30 family.</text>
</comment>
<evidence type="ECO:0000313" key="5">
    <source>
        <dbReference type="EMBL" id="EMS11842.1"/>
    </source>
</evidence>
<evidence type="ECO:0000256" key="1">
    <source>
        <dbReference type="ARBA" id="ARBA00007326"/>
    </source>
</evidence>
<protein>
    <submittedName>
        <fullName evidence="5">60S ribosomal protein L30, putative</fullName>
    </submittedName>
</protein>
<dbReference type="SUPFAM" id="SSF55315">
    <property type="entry name" value="L30e-like"/>
    <property type="match status" value="1"/>
</dbReference>
<dbReference type="InterPro" id="IPR000231">
    <property type="entry name" value="Ribosomal_eL30"/>
</dbReference>
<evidence type="ECO:0000313" key="6">
    <source>
        <dbReference type="Proteomes" id="UP000030780"/>
    </source>
</evidence>
<gene>
    <name evidence="5" type="ORF">KM1_198770</name>
</gene>
<keyword evidence="2 5" id="KW-0689">Ribosomal protein</keyword>
<dbReference type="PANTHER" id="PTHR11449">
    <property type="entry name" value="RIBOSOMAL PROTEIN L30"/>
    <property type="match status" value="1"/>
</dbReference>
<evidence type="ECO:0000259" key="4">
    <source>
        <dbReference type="Pfam" id="PF01248"/>
    </source>
</evidence>
<name>M7VVC7_ENTHI</name>
<dbReference type="FunFam" id="3.30.1330.30:FF:000001">
    <property type="entry name" value="60S ribosomal protein L30"/>
    <property type="match status" value="1"/>
</dbReference>
<dbReference type="Gene3D" id="3.30.1330.30">
    <property type="match status" value="1"/>
</dbReference>
<evidence type="ECO:0000256" key="2">
    <source>
        <dbReference type="ARBA" id="ARBA00022980"/>
    </source>
</evidence>
<dbReference type="InterPro" id="IPR022991">
    <property type="entry name" value="Ribosomal_eL30_CS"/>
</dbReference>
<dbReference type="VEuPathDB" id="AmoebaDB:KM1_198770"/>
<keyword evidence="3" id="KW-0687">Ribonucleoprotein</keyword>
<dbReference type="GO" id="GO:0003735">
    <property type="term" value="F:structural constituent of ribosome"/>
    <property type="evidence" value="ECO:0007669"/>
    <property type="project" value="InterPro"/>
</dbReference>
<reference evidence="5 6" key="1">
    <citation type="submission" date="2013-01" db="EMBL/GenBank/DDBJ databases">
        <authorList>
            <person name="Inman J."/>
            <person name="Zafar N."/>
            <person name="Lorenzi H."/>
            <person name="Caler E."/>
        </authorList>
    </citation>
    <scope>NUCLEOTIDE SEQUENCE [LARGE SCALE GENOMIC DNA]</scope>
    <source>
        <strain evidence="5 6">HM-3:IMSS</strain>
    </source>
</reference>
<dbReference type="PROSITE" id="PS00709">
    <property type="entry name" value="RIBOSOMAL_L30E_1"/>
    <property type="match status" value="1"/>
</dbReference>
<dbReference type="Proteomes" id="UP000030780">
    <property type="component" value="Unassembled WGS sequence"/>
</dbReference>
<dbReference type="InterPro" id="IPR029064">
    <property type="entry name" value="Ribosomal_eL30-like_sf"/>
</dbReference>
<dbReference type="GO" id="GO:0022625">
    <property type="term" value="C:cytosolic large ribosomal subunit"/>
    <property type="evidence" value="ECO:0007669"/>
    <property type="project" value="InterPro"/>
</dbReference>
<dbReference type="Pfam" id="PF01248">
    <property type="entry name" value="Ribosomal_L7Ae"/>
    <property type="match status" value="1"/>
</dbReference>
<feature type="domain" description="Ribosomal protein eL8/eL30/eS12/Gadd45" evidence="4">
    <location>
        <begin position="18"/>
        <end position="109"/>
    </location>
</feature>
<dbReference type="HAMAP" id="MF_00481">
    <property type="entry name" value="Ribosomal_eL30"/>
    <property type="match status" value="1"/>
</dbReference>
<dbReference type="NCBIfam" id="NF002172">
    <property type="entry name" value="PRK01018.1"/>
    <property type="match status" value="1"/>
</dbReference>
<dbReference type="OrthoDB" id="1928736at2759"/>
<dbReference type="PROSITE" id="PS00993">
    <property type="entry name" value="RIBOSOMAL_L30E_2"/>
    <property type="match status" value="1"/>
</dbReference>
<organism evidence="5 6">
    <name type="scientific">Entamoeba histolytica HM-3:IMSS</name>
    <dbReference type="NCBI Taxonomy" id="885315"/>
    <lineage>
        <taxon>Eukaryota</taxon>
        <taxon>Amoebozoa</taxon>
        <taxon>Evosea</taxon>
        <taxon>Archamoebae</taxon>
        <taxon>Mastigamoebida</taxon>
        <taxon>Entamoebidae</taxon>
        <taxon>Entamoeba</taxon>
    </lineage>
</organism>
<accession>M7VVC7</accession>
<dbReference type="InterPro" id="IPR004038">
    <property type="entry name" value="Ribosomal_eL8/eL30/eS12/Gad45"/>
</dbReference>
<dbReference type="AlphaFoldDB" id="M7VVC7"/>
<proteinExistence type="inferred from homology"/>
<evidence type="ECO:0000256" key="3">
    <source>
        <dbReference type="ARBA" id="ARBA00023274"/>
    </source>
</evidence>
<dbReference type="InterPro" id="IPR039109">
    <property type="entry name" value="Ribosomal_eL30-like"/>
</dbReference>
<sequence>MCQRMSSTKQAKKTQEGVNSKLALVTKSGKYVLGTKATLKTIRDGKSKLVIISSNCPPLERAKIEYYAVLGKVQVVHYSGSNVDLGTACGRYFSVSVLSIIDGGDSDILKASE</sequence>